<evidence type="ECO:0000313" key="3">
    <source>
        <dbReference type="Proteomes" id="UP000015100"/>
    </source>
</evidence>
<keyword evidence="3" id="KW-1185">Reference proteome</keyword>
<dbReference type="EMBL" id="AQGS01000095">
    <property type="protein sequence ID" value="EPS42981.1"/>
    <property type="molecule type" value="Genomic_DNA"/>
</dbReference>
<name>S8APE6_DACHA</name>
<dbReference type="Proteomes" id="UP000015100">
    <property type="component" value="Unassembled WGS sequence"/>
</dbReference>
<comment type="caution">
    <text evidence="2">The sequence shown here is derived from an EMBL/GenBank/DDBJ whole genome shotgun (WGS) entry which is preliminary data.</text>
</comment>
<reference evidence="2 3" key="1">
    <citation type="journal article" date="2013" name="PLoS Genet.">
        <title>Genomic mechanisms accounting for the adaptation to parasitism in nematode-trapping fungi.</title>
        <authorList>
            <person name="Meerupati T."/>
            <person name="Andersson K.M."/>
            <person name="Friman E."/>
            <person name="Kumar D."/>
            <person name="Tunlid A."/>
            <person name="Ahren D."/>
        </authorList>
    </citation>
    <scope>NUCLEOTIDE SEQUENCE [LARGE SCALE GENOMIC DNA]</scope>
    <source>
        <strain evidence="2 3">CBS 200.50</strain>
    </source>
</reference>
<evidence type="ECO:0000256" key="1">
    <source>
        <dbReference type="SAM" id="MobiDB-lite"/>
    </source>
</evidence>
<proteinExistence type="predicted"/>
<feature type="compositionally biased region" description="Low complexity" evidence="1">
    <location>
        <begin position="158"/>
        <end position="169"/>
    </location>
</feature>
<feature type="region of interest" description="Disordered" evidence="1">
    <location>
        <begin position="1"/>
        <end position="24"/>
    </location>
</feature>
<reference evidence="3" key="2">
    <citation type="submission" date="2013-04" db="EMBL/GenBank/DDBJ databases">
        <title>Genomic mechanisms accounting for the adaptation to parasitism in nematode-trapping fungi.</title>
        <authorList>
            <person name="Ahren D.G."/>
        </authorList>
    </citation>
    <scope>NUCLEOTIDE SEQUENCE [LARGE SCALE GENOMIC DNA]</scope>
    <source>
        <strain evidence="3">CBS 200.50</strain>
    </source>
</reference>
<dbReference type="HOGENOM" id="CLU_888579_0_0_1"/>
<protein>
    <submittedName>
        <fullName evidence="2">Uncharacterized protein</fullName>
    </submittedName>
</protein>
<sequence length="313" mass="35484">MRSATNPTVTVKGPRYQAGDLESRPTEVSESHTLYFIFYLPTSKISNFWESVFPNYYLSEEYLSDPEISRLEEFLSDTSALFEDSERYEAVQNPVEDNYEDLVGKARSLEDQYNPRSSDRSGRFQWAAVDQGPAFSPAEDGRTYKSQNREDDMYQSVTYPESPTPTIEETTIPYSRSSFIDFDLTNSAEVLFYQETAEQLVQNTGAGDSPGSLSTDNWCYPITPSPTESSSWSSAHQDAFDRQILQVNPLGILSQSPNDEIPLREHYNQQQPLGTLPVHNQPEHTVPRKEKRLKPRDPQHICTGAPKRGVSNA</sequence>
<dbReference type="AlphaFoldDB" id="S8APE6"/>
<accession>S8APE6</accession>
<feature type="compositionally biased region" description="Basic and acidic residues" evidence="1">
    <location>
        <begin position="139"/>
        <end position="152"/>
    </location>
</feature>
<feature type="region of interest" description="Disordered" evidence="1">
    <location>
        <begin position="133"/>
        <end position="169"/>
    </location>
</feature>
<gene>
    <name evidence="2" type="ORF">H072_3047</name>
</gene>
<feature type="region of interest" description="Disordered" evidence="1">
    <location>
        <begin position="267"/>
        <end position="313"/>
    </location>
</feature>
<evidence type="ECO:0000313" key="2">
    <source>
        <dbReference type="EMBL" id="EPS42981.1"/>
    </source>
</evidence>
<organism evidence="2 3">
    <name type="scientific">Dactylellina haptotyla (strain CBS 200.50)</name>
    <name type="common">Nematode-trapping fungus</name>
    <name type="synonym">Monacrosporium haptotylum</name>
    <dbReference type="NCBI Taxonomy" id="1284197"/>
    <lineage>
        <taxon>Eukaryota</taxon>
        <taxon>Fungi</taxon>
        <taxon>Dikarya</taxon>
        <taxon>Ascomycota</taxon>
        <taxon>Pezizomycotina</taxon>
        <taxon>Orbiliomycetes</taxon>
        <taxon>Orbiliales</taxon>
        <taxon>Orbiliaceae</taxon>
        <taxon>Dactylellina</taxon>
    </lineage>
</organism>